<keyword evidence="2" id="KW-0106">Calcium</keyword>
<dbReference type="EMBL" id="LGRX02035823">
    <property type="protein sequence ID" value="KAK3233004.1"/>
    <property type="molecule type" value="Genomic_DNA"/>
</dbReference>
<dbReference type="SUPFAM" id="SSF47473">
    <property type="entry name" value="EF-hand"/>
    <property type="match status" value="1"/>
</dbReference>
<organism evidence="5 6">
    <name type="scientific">Cymbomonas tetramitiformis</name>
    <dbReference type="NCBI Taxonomy" id="36881"/>
    <lineage>
        <taxon>Eukaryota</taxon>
        <taxon>Viridiplantae</taxon>
        <taxon>Chlorophyta</taxon>
        <taxon>Pyramimonadophyceae</taxon>
        <taxon>Pyramimonadales</taxon>
        <taxon>Pyramimonadaceae</taxon>
        <taxon>Cymbomonas</taxon>
    </lineage>
</organism>
<keyword evidence="6" id="KW-1185">Reference proteome</keyword>
<feature type="domain" description="EF-hand" evidence="4">
    <location>
        <begin position="214"/>
        <end position="249"/>
    </location>
</feature>
<dbReference type="PANTHER" id="PTHR23050">
    <property type="entry name" value="CALCIUM BINDING PROTEIN"/>
    <property type="match status" value="1"/>
</dbReference>
<dbReference type="PROSITE" id="PS00018">
    <property type="entry name" value="EF_HAND_1"/>
    <property type="match status" value="3"/>
</dbReference>
<evidence type="ECO:0000256" key="1">
    <source>
        <dbReference type="ARBA" id="ARBA00022737"/>
    </source>
</evidence>
<feature type="compositionally biased region" description="Basic and acidic residues" evidence="3">
    <location>
        <begin position="55"/>
        <end position="64"/>
    </location>
</feature>
<gene>
    <name evidence="5" type="ORF">CYMTET_56677</name>
</gene>
<evidence type="ECO:0000256" key="3">
    <source>
        <dbReference type="SAM" id="MobiDB-lite"/>
    </source>
</evidence>
<evidence type="ECO:0000313" key="6">
    <source>
        <dbReference type="Proteomes" id="UP001190700"/>
    </source>
</evidence>
<dbReference type="CDD" id="cd00051">
    <property type="entry name" value="EFh"/>
    <property type="match status" value="1"/>
</dbReference>
<feature type="domain" description="EF-hand" evidence="4">
    <location>
        <begin position="355"/>
        <end position="387"/>
    </location>
</feature>
<dbReference type="SMART" id="SM00054">
    <property type="entry name" value="EFh"/>
    <property type="match status" value="3"/>
</dbReference>
<dbReference type="Gene3D" id="1.10.238.10">
    <property type="entry name" value="EF-hand"/>
    <property type="match status" value="2"/>
</dbReference>
<evidence type="ECO:0000256" key="2">
    <source>
        <dbReference type="ARBA" id="ARBA00022837"/>
    </source>
</evidence>
<reference evidence="5 6" key="1">
    <citation type="journal article" date="2015" name="Genome Biol. Evol.">
        <title>Comparative Genomics of a Bacterivorous Green Alga Reveals Evolutionary Causalities and Consequences of Phago-Mixotrophic Mode of Nutrition.</title>
        <authorList>
            <person name="Burns J.A."/>
            <person name="Paasch A."/>
            <person name="Narechania A."/>
            <person name="Kim E."/>
        </authorList>
    </citation>
    <scope>NUCLEOTIDE SEQUENCE [LARGE SCALE GENOMIC DNA]</scope>
    <source>
        <strain evidence="5 6">PLY_AMNH</strain>
    </source>
</reference>
<dbReference type="Pfam" id="PF13499">
    <property type="entry name" value="EF-hand_7"/>
    <property type="match status" value="1"/>
</dbReference>
<accession>A0AAE0EM28</accession>
<dbReference type="AlphaFoldDB" id="A0AAE0EM28"/>
<dbReference type="InterPro" id="IPR050145">
    <property type="entry name" value="Centrin_CML-like"/>
</dbReference>
<dbReference type="InterPro" id="IPR018247">
    <property type="entry name" value="EF_Hand_1_Ca_BS"/>
</dbReference>
<feature type="compositionally biased region" description="Polar residues" evidence="3">
    <location>
        <begin position="120"/>
        <end position="129"/>
    </location>
</feature>
<dbReference type="InterPro" id="IPR002048">
    <property type="entry name" value="EF_hand_dom"/>
</dbReference>
<protein>
    <recommendedName>
        <fullName evidence="4">EF-hand domain-containing protein</fullName>
    </recommendedName>
</protein>
<name>A0AAE0EM28_9CHLO</name>
<sequence length="387" mass="43432">MSSARRLTAAKSTSSGETNLPRINVRQGQSGVQFVEEERRASLFSPKAPSSQRTRASEDFDSKDPFNFGEAVTPRRGRRGTTIDVGMVSRLPSTTLRMEVKLNQGGSPMGATTGRRGSVTFANSTGQSEKTGRRATIVAVPGEPGVGRQESFRSFELGEERRPSTGSKPVDLLKMSEDDKLARRLEYSKRPETTGRVQKKSIKLVHSGQTVTTKELRHLRQYFDELDTDNSGTVDIDEITTHMQKVMMPRGNQNQLIRFPTSILGVIKKHIEQKDDLQFTDMIRIVYPKATRQEATEMDALVIGKKPMPPKPVELDPDEVLDVEAMWRRWDKDGNGELDAQEFKDVLFELGVGHTNPLEIKQLYEQVDTDGSGLISLDEFKAWWFAD</sequence>
<dbReference type="Proteomes" id="UP001190700">
    <property type="component" value="Unassembled WGS sequence"/>
</dbReference>
<evidence type="ECO:0000259" key="4">
    <source>
        <dbReference type="PROSITE" id="PS50222"/>
    </source>
</evidence>
<feature type="region of interest" description="Disordered" evidence="3">
    <location>
        <begin position="1"/>
        <end position="74"/>
    </location>
</feature>
<dbReference type="InterPro" id="IPR011992">
    <property type="entry name" value="EF-hand-dom_pair"/>
</dbReference>
<feature type="region of interest" description="Disordered" evidence="3">
    <location>
        <begin position="103"/>
        <end position="132"/>
    </location>
</feature>
<feature type="domain" description="EF-hand" evidence="4">
    <location>
        <begin position="318"/>
        <end position="353"/>
    </location>
</feature>
<proteinExistence type="predicted"/>
<dbReference type="Pfam" id="PF13202">
    <property type="entry name" value="EF-hand_5"/>
    <property type="match status" value="1"/>
</dbReference>
<comment type="caution">
    <text evidence="5">The sequence shown here is derived from an EMBL/GenBank/DDBJ whole genome shotgun (WGS) entry which is preliminary data.</text>
</comment>
<evidence type="ECO:0000313" key="5">
    <source>
        <dbReference type="EMBL" id="KAK3233004.1"/>
    </source>
</evidence>
<dbReference type="PROSITE" id="PS50222">
    <property type="entry name" value="EF_HAND_2"/>
    <property type="match status" value="3"/>
</dbReference>
<keyword evidence="1" id="KW-0677">Repeat</keyword>
<dbReference type="GO" id="GO:0005509">
    <property type="term" value="F:calcium ion binding"/>
    <property type="evidence" value="ECO:0007669"/>
    <property type="project" value="InterPro"/>
</dbReference>
<feature type="compositionally biased region" description="Polar residues" evidence="3">
    <location>
        <begin position="1"/>
        <end position="18"/>
    </location>
</feature>